<proteinExistence type="predicted"/>
<protein>
    <recommendedName>
        <fullName evidence="3">SH3 domain-containing protein</fullName>
    </recommendedName>
</protein>
<dbReference type="InterPro" id="IPR001452">
    <property type="entry name" value="SH3_domain"/>
</dbReference>
<dbReference type="PROSITE" id="PS50002">
    <property type="entry name" value="SH3"/>
    <property type="match status" value="1"/>
</dbReference>
<name>A0AAV6FRS1_9TELE</name>
<reference evidence="4" key="1">
    <citation type="submission" date="2020-10" db="EMBL/GenBank/DDBJ databases">
        <title>Chromosome-scale genome assembly of the Allis shad, Alosa alosa.</title>
        <authorList>
            <person name="Margot Z."/>
            <person name="Christophe K."/>
            <person name="Cabau C."/>
            <person name="Louis A."/>
            <person name="Berthelot C."/>
            <person name="Parey E."/>
            <person name="Roest Crollius H."/>
            <person name="Montfort J."/>
            <person name="Robinson-Rechavi M."/>
            <person name="Bucao C."/>
            <person name="Bouchez O."/>
            <person name="Gislard M."/>
            <person name="Lluch J."/>
            <person name="Milhes M."/>
            <person name="Lampietro C."/>
            <person name="Lopez Roques C."/>
            <person name="Donnadieu C."/>
            <person name="Braasch I."/>
            <person name="Desvignes T."/>
            <person name="Postlethwait J."/>
            <person name="Bobe J."/>
            <person name="Guiguen Y."/>
        </authorList>
    </citation>
    <scope>NUCLEOTIDE SEQUENCE</scope>
    <source>
        <strain evidence="4">M-15738</strain>
        <tissue evidence="4">Blood</tissue>
    </source>
</reference>
<dbReference type="EMBL" id="JADWDJ010000019">
    <property type="protein sequence ID" value="KAG5265240.1"/>
    <property type="molecule type" value="Genomic_DNA"/>
</dbReference>
<evidence type="ECO:0000259" key="3">
    <source>
        <dbReference type="PROSITE" id="PS50002"/>
    </source>
</evidence>
<accession>A0AAV6FRS1</accession>
<dbReference type="AlphaFoldDB" id="A0AAV6FRS1"/>
<sequence length="175" mass="19732">MQQIYRQSDEQVEVFTTVMSAQMCKTRMRQRHEDEEKVVVLQQYQACWPDEMDLLPGESVQVLLRDDTWCFGRLPNGIVGYFPTSCVTLPSQEEEREMSSPSVHRRKSVQDTTVTPCGFKGGRSLRLPRRALSLSAASGCSASPGLFQRMLNAARRHSYGPAHLLGSQNSTFTSE</sequence>
<dbReference type="SMART" id="SM00326">
    <property type="entry name" value="SH3"/>
    <property type="match status" value="1"/>
</dbReference>
<evidence type="ECO:0000313" key="4">
    <source>
        <dbReference type="EMBL" id="KAG5265240.1"/>
    </source>
</evidence>
<evidence type="ECO:0000256" key="1">
    <source>
        <dbReference type="ARBA" id="ARBA00022443"/>
    </source>
</evidence>
<keyword evidence="5" id="KW-1185">Reference proteome</keyword>
<keyword evidence="1 2" id="KW-0728">SH3 domain</keyword>
<dbReference type="SUPFAM" id="SSF50044">
    <property type="entry name" value="SH3-domain"/>
    <property type="match status" value="1"/>
</dbReference>
<comment type="caution">
    <text evidence="4">The sequence shown here is derived from an EMBL/GenBank/DDBJ whole genome shotgun (WGS) entry which is preliminary data.</text>
</comment>
<dbReference type="Pfam" id="PF14604">
    <property type="entry name" value="SH3_9"/>
    <property type="match status" value="1"/>
</dbReference>
<dbReference type="CDD" id="cd00174">
    <property type="entry name" value="SH3"/>
    <property type="match status" value="1"/>
</dbReference>
<feature type="domain" description="SH3" evidence="3">
    <location>
        <begin position="33"/>
        <end position="92"/>
    </location>
</feature>
<evidence type="ECO:0000256" key="2">
    <source>
        <dbReference type="PROSITE-ProRule" id="PRU00192"/>
    </source>
</evidence>
<dbReference type="Proteomes" id="UP000823561">
    <property type="component" value="Chromosome 19"/>
</dbReference>
<organism evidence="4 5">
    <name type="scientific">Alosa alosa</name>
    <name type="common">allis shad</name>
    <dbReference type="NCBI Taxonomy" id="278164"/>
    <lineage>
        <taxon>Eukaryota</taxon>
        <taxon>Metazoa</taxon>
        <taxon>Chordata</taxon>
        <taxon>Craniata</taxon>
        <taxon>Vertebrata</taxon>
        <taxon>Euteleostomi</taxon>
        <taxon>Actinopterygii</taxon>
        <taxon>Neopterygii</taxon>
        <taxon>Teleostei</taxon>
        <taxon>Clupei</taxon>
        <taxon>Clupeiformes</taxon>
        <taxon>Clupeoidei</taxon>
        <taxon>Clupeidae</taxon>
        <taxon>Alosa</taxon>
    </lineage>
</organism>
<dbReference type="InterPro" id="IPR036028">
    <property type="entry name" value="SH3-like_dom_sf"/>
</dbReference>
<gene>
    <name evidence="4" type="ORF">AALO_G00240060</name>
</gene>
<dbReference type="Gene3D" id="2.30.30.40">
    <property type="entry name" value="SH3 Domains"/>
    <property type="match status" value="1"/>
</dbReference>
<evidence type="ECO:0000313" key="5">
    <source>
        <dbReference type="Proteomes" id="UP000823561"/>
    </source>
</evidence>